<dbReference type="EMBL" id="QXIS01000023">
    <property type="protein sequence ID" value="RIE06143.1"/>
    <property type="molecule type" value="Genomic_DNA"/>
</dbReference>
<keyword evidence="4" id="KW-1185">Reference proteome</keyword>
<dbReference type="PANTHER" id="PTHR42730">
    <property type="entry name" value="2-OXOGLUTARATE SYNTHASE SUBUNIT KORC"/>
    <property type="match status" value="1"/>
</dbReference>
<dbReference type="InterPro" id="IPR002869">
    <property type="entry name" value="Pyrv_flavodox_OxRed_cen"/>
</dbReference>
<dbReference type="InterPro" id="IPR019752">
    <property type="entry name" value="Pyrv/ketoisovalerate_OxRed_cat"/>
</dbReference>
<dbReference type="Proteomes" id="UP000266328">
    <property type="component" value="Unassembled WGS sequence"/>
</dbReference>
<reference evidence="3 4" key="1">
    <citation type="submission" date="2018-09" db="EMBL/GenBank/DDBJ databases">
        <title>Discovery and Ecogenomic Context for Candidatus Cryosericales, a Global Caldiserica Order Active in Thawing Permafrost.</title>
        <authorList>
            <person name="Martinez M.A."/>
            <person name="Woodcroft B.J."/>
            <person name="Ignacio Espinoza J.C."/>
            <person name="Zayed A."/>
            <person name="Singleton C.M."/>
            <person name="Boyd J."/>
            <person name="Li Y.-F."/>
            <person name="Purvine S."/>
            <person name="Maughan H."/>
            <person name="Hodgkins S.B."/>
            <person name="Anderson D."/>
            <person name="Sederholm M."/>
            <person name="Temperton B."/>
            <person name="Saleska S.R."/>
            <person name="Tyson G.W."/>
            <person name="Rich V.I."/>
        </authorList>
    </citation>
    <scope>NUCLEOTIDE SEQUENCE [LARGE SCALE GENOMIC DNA]</scope>
    <source>
        <strain evidence="3 4">SMC7</strain>
    </source>
</reference>
<dbReference type="InterPro" id="IPR052554">
    <property type="entry name" value="2-oxoglutarate_synth_KorC"/>
</dbReference>
<dbReference type="OrthoDB" id="9789125at2"/>
<dbReference type="AlphaFoldDB" id="A0A398CU94"/>
<evidence type="ECO:0000256" key="1">
    <source>
        <dbReference type="ARBA" id="ARBA00023002"/>
    </source>
</evidence>
<name>A0A398CU94_9BACT</name>
<evidence type="ECO:0000259" key="2">
    <source>
        <dbReference type="Pfam" id="PF01558"/>
    </source>
</evidence>
<evidence type="ECO:0000313" key="3">
    <source>
        <dbReference type="EMBL" id="RIE06143.1"/>
    </source>
</evidence>
<organism evidence="3 4">
    <name type="scientific">Candidatus Cryosericum terrychapinii</name>
    <dbReference type="NCBI Taxonomy" id="2290919"/>
    <lineage>
        <taxon>Bacteria</taxon>
        <taxon>Pseudomonadati</taxon>
        <taxon>Caldisericota/Cryosericota group</taxon>
        <taxon>Candidatus Cryosericota</taxon>
        <taxon>Candidatus Cryosericia</taxon>
        <taxon>Candidatus Cryosericales</taxon>
        <taxon>Candidatus Cryosericaceae</taxon>
        <taxon>Candidatus Cryosericum</taxon>
    </lineage>
</organism>
<comment type="caution">
    <text evidence="3">The sequence shown here is derived from an EMBL/GenBank/DDBJ whole genome shotgun (WGS) entry which is preliminary data.</text>
</comment>
<feature type="domain" description="Pyruvate/ketoisovalerate oxidoreductase catalytic" evidence="2">
    <location>
        <begin position="11"/>
        <end position="174"/>
    </location>
</feature>
<accession>A0A398CU94</accession>
<dbReference type="RefSeq" id="WP_119089063.1">
    <property type="nucleotide sequence ID" value="NZ_QXIS01000023.1"/>
</dbReference>
<proteinExistence type="predicted"/>
<dbReference type="GO" id="GO:0016903">
    <property type="term" value="F:oxidoreductase activity, acting on the aldehyde or oxo group of donors"/>
    <property type="evidence" value="ECO:0007669"/>
    <property type="project" value="InterPro"/>
</dbReference>
<keyword evidence="1" id="KW-0560">Oxidoreductase</keyword>
<protein>
    <submittedName>
        <fullName evidence="3">2-oxoacid:ferredoxin oxidoreductase subunit gamma</fullName>
    </submittedName>
</protein>
<evidence type="ECO:0000313" key="4">
    <source>
        <dbReference type="Proteomes" id="UP000266328"/>
    </source>
</evidence>
<sequence length="180" mass="19079">MEYNVVIAGFGGQGVMLIGELLARAGMDEGKEVTWLPSYGPEQRGGTANCAVVVADEPIASPILTEPQAAIVFNRQSFDKFEPVIAKGGLLVLDSTLIDRKASRADLDVVYIPATDIATELGNSKFTNMVLLGAYLGKVDPIKMASVHGALSVFLTGKKAALIEVNKKALQAGVDFVNKK</sequence>
<dbReference type="PANTHER" id="PTHR42730:SF1">
    <property type="entry name" value="2-OXOGLUTARATE SYNTHASE SUBUNIT KORC"/>
    <property type="match status" value="1"/>
</dbReference>
<gene>
    <name evidence="3" type="ORF">SMC7_03980</name>
</gene>
<dbReference type="Pfam" id="PF01558">
    <property type="entry name" value="POR"/>
    <property type="match status" value="1"/>
</dbReference>
<dbReference type="Gene3D" id="3.40.920.10">
    <property type="entry name" value="Pyruvate-ferredoxin oxidoreductase, PFOR, domain III"/>
    <property type="match status" value="1"/>
</dbReference>
<dbReference type="SUPFAM" id="SSF53323">
    <property type="entry name" value="Pyruvate-ferredoxin oxidoreductase, PFOR, domain III"/>
    <property type="match status" value="1"/>
</dbReference>